<dbReference type="InterPro" id="IPR029063">
    <property type="entry name" value="SAM-dependent_MTases_sf"/>
</dbReference>
<gene>
    <name evidence="1" type="ORF">BGAL_0033g00440</name>
</gene>
<dbReference type="Gene3D" id="3.40.50.1820">
    <property type="entry name" value="alpha/beta hydrolase"/>
    <property type="match status" value="1"/>
</dbReference>
<dbReference type="Proteomes" id="UP000308671">
    <property type="component" value="Unassembled WGS sequence"/>
</dbReference>
<evidence type="ECO:0000313" key="1">
    <source>
        <dbReference type="EMBL" id="THV54171.1"/>
    </source>
</evidence>
<dbReference type="InterPro" id="IPR029058">
    <property type="entry name" value="AB_hydrolase_fold"/>
</dbReference>
<dbReference type="Pfam" id="PF13489">
    <property type="entry name" value="Methyltransf_23"/>
    <property type="match status" value="1"/>
</dbReference>
<keyword evidence="2" id="KW-1185">Reference proteome</keyword>
<evidence type="ECO:0000313" key="2">
    <source>
        <dbReference type="Proteomes" id="UP000308671"/>
    </source>
</evidence>
<dbReference type="PANTHER" id="PTHR37017:SF11">
    <property type="entry name" value="ESTERASE_LIPASE_THIOESTERASE DOMAIN-CONTAINING PROTEIN"/>
    <property type="match status" value="1"/>
</dbReference>
<dbReference type="PANTHER" id="PTHR37017">
    <property type="entry name" value="AB HYDROLASE-1 DOMAIN-CONTAINING PROTEIN-RELATED"/>
    <property type="match status" value="1"/>
</dbReference>
<dbReference type="Gene3D" id="3.40.50.150">
    <property type="entry name" value="Vaccinia Virus protein VP39"/>
    <property type="match status" value="1"/>
</dbReference>
<comment type="caution">
    <text evidence="1">The sequence shown here is derived from an EMBL/GenBank/DDBJ whole genome shotgun (WGS) entry which is preliminary data.</text>
</comment>
<sequence length="397" mass="44193">MSKPTIVVVPGLPGGEAPKGLSKKDQQAKGLKGGLIRYVVINIFATRPGFQAAAKGFLPDDAKRIFYNDISSKKADELIPELLPQSLGVYFSTATYAAWLDVPSTFFYGEAHQSSFTPQVVEMMIEGAQMMNPTAFDVVESLKEDGHCFMISHPEWTAEALRRAAGEKTTLQYYLWKDGLNYLLHPTIPTTSRDLKITEIGVGTGVWFIELARTLPSTVQLDGLDFSFTQYPPKDWLPKNILWIMQNIFAEPLMELQGKYDIIHVQLFITSIRDGNSVSMLKNLIKISKPGGYISWGEWDVATWEVIRIPSAPSQDNNELEQSENTRLRQEKPDLVRVSSVADTWMMASQEIAASILDGLGGGQGDVAKSLIEEVGRDRGDIAFNLQRVITIGKKQF</sequence>
<protein>
    <recommendedName>
        <fullName evidence="3">Methyltransferase domain-containing protein</fullName>
    </recommendedName>
</protein>
<dbReference type="CDD" id="cd02440">
    <property type="entry name" value="AdoMet_MTases"/>
    <property type="match status" value="1"/>
</dbReference>
<organism evidence="1 2">
    <name type="scientific">Botrytis galanthina</name>
    <dbReference type="NCBI Taxonomy" id="278940"/>
    <lineage>
        <taxon>Eukaryota</taxon>
        <taxon>Fungi</taxon>
        <taxon>Dikarya</taxon>
        <taxon>Ascomycota</taxon>
        <taxon>Pezizomycotina</taxon>
        <taxon>Leotiomycetes</taxon>
        <taxon>Helotiales</taxon>
        <taxon>Sclerotiniaceae</taxon>
        <taxon>Botrytis</taxon>
    </lineage>
</organism>
<dbReference type="AlphaFoldDB" id="A0A4S8RA42"/>
<name>A0A4S8RA42_9HELO</name>
<dbReference type="InterPro" id="IPR052897">
    <property type="entry name" value="Sec-Metab_Biosynth_Hydrolase"/>
</dbReference>
<dbReference type="EMBL" id="PQXL01000033">
    <property type="protein sequence ID" value="THV54171.1"/>
    <property type="molecule type" value="Genomic_DNA"/>
</dbReference>
<evidence type="ECO:0008006" key="3">
    <source>
        <dbReference type="Google" id="ProtNLM"/>
    </source>
</evidence>
<accession>A0A4S8RA42</accession>
<dbReference type="SUPFAM" id="SSF53335">
    <property type="entry name" value="S-adenosyl-L-methionine-dependent methyltransferases"/>
    <property type="match status" value="1"/>
</dbReference>
<reference evidence="1 2" key="1">
    <citation type="submission" date="2017-12" db="EMBL/GenBank/DDBJ databases">
        <title>Comparative genomics of Botrytis spp.</title>
        <authorList>
            <person name="Valero-Jimenez C.A."/>
            <person name="Tapia P."/>
            <person name="Veloso J."/>
            <person name="Silva-Moreno E."/>
            <person name="Staats M."/>
            <person name="Valdes J.H."/>
            <person name="Van Kan J.A.L."/>
        </authorList>
    </citation>
    <scope>NUCLEOTIDE SEQUENCE [LARGE SCALE GENOMIC DNA]</scope>
    <source>
        <strain evidence="1 2">MUCL435</strain>
    </source>
</reference>
<proteinExistence type="predicted"/>
<dbReference type="OrthoDB" id="184880at2759"/>